<evidence type="ECO:0000256" key="1">
    <source>
        <dbReference type="SAM" id="MobiDB-lite"/>
    </source>
</evidence>
<comment type="caution">
    <text evidence="2">The sequence shown here is derived from an EMBL/GenBank/DDBJ whole genome shotgun (WGS) entry which is preliminary data.</text>
</comment>
<evidence type="ECO:0000313" key="3">
    <source>
        <dbReference type="Proteomes" id="UP001055102"/>
    </source>
</evidence>
<name>A0ABQ4SYK1_9HYPH</name>
<organism evidence="2 3">
    <name type="scientific">Methylobacterium jeotgali</name>
    <dbReference type="NCBI Taxonomy" id="381630"/>
    <lineage>
        <taxon>Bacteria</taxon>
        <taxon>Pseudomonadati</taxon>
        <taxon>Pseudomonadota</taxon>
        <taxon>Alphaproteobacteria</taxon>
        <taxon>Hyphomicrobiales</taxon>
        <taxon>Methylobacteriaceae</taxon>
        <taxon>Methylobacterium</taxon>
    </lineage>
</organism>
<proteinExistence type="predicted"/>
<protein>
    <recommendedName>
        <fullName evidence="4">DUF1800 family protein</fullName>
    </recommendedName>
</protein>
<dbReference type="RefSeq" id="WP_238276763.1">
    <property type="nucleotide sequence ID" value="NZ_BPQR01000046.1"/>
</dbReference>
<dbReference type="InterPro" id="IPR014917">
    <property type="entry name" value="DUF1800"/>
</dbReference>
<evidence type="ECO:0008006" key="4">
    <source>
        <dbReference type="Google" id="ProtNLM"/>
    </source>
</evidence>
<sequence length="501" mass="52674">MSALPVSAALARFGLGARPGSLAAAGRDPRGLFEAEMAAPGAGLLADPALPDGTASLAALYAYERTVREAAKASPMTSGMASPAASADGAMAAPRGMAASEPAMEVPKGPQGSQGPAKDAAKEPPKEQPLPTRMHWAEVSARLAHLTTGEGTAGGFVERLVRFWTNHFAVSTLKGGPVRVLSGPFEREAIRPHVLGRFADMLRAVETHPAMLLFLDSTLSLGPDSPAGRNRRRGLNENLAREIMELHTLGVGHYAQADVTALSGLITGWTVSGADGKLAPPGAFFFNPNWHQPGPLTVLGRTYPEPGFQRGVDALDALARNPATADFVALKLARHFVADVPPPALVGRLARTFRDTGGDLRAVSLALLAAPEAWDPAARKIRSPWEFVVAALRLPGGFASDLRPNAFLANLTALGEPLWSPAGPNGFPDTLDHWASPEGMKTRLDIAAKLAARVQADPGGITETAFSQGALSDESRHALAFAESRQQAAAILLMSPEFQRR</sequence>
<keyword evidence="3" id="KW-1185">Reference proteome</keyword>
<feature type="compositionally biased region" description="Low complexity" evidence="1">
    <location>
        <begin position="79"/>
        <end position="94"/>
    </location>
</feature>
<gene>
    <name evidence="2" type="ORF">AOPFMNJM_2872</name>
</gene>
<reference evidence="2" key="2">
    <citation type="submission" date="2021-08" db="EMBL/GenBank/DDBJ databases">
        <authorList>
            <person name="Tani A."/>
            <person name="Ola A."/>
            <person name="Ogura Y."/>
            <person name="Katsura K."/>
            <person name="Hayashi T."/>
        </authorList>
    </citation>
    <scope>NUCLEOTIDE SEQUENCE</scope>
    <source>
        <strain evidence="2">LMG 23639</strain>
    </source>
</reference>
<dbReference type="Pfam" id="PF08811">
    <property type="entry name" value="DUF1800"/>
    <property type="match status" value="1"/>
</dbReference>
<dbReference type="Proteomes" id="UP001055102">
    <property type="component" value="Unassembled WGS sequence"/>
</dbReference>
<feature type="region of interest" description="Disordered" evidence="1">
    <location>
        <begin position="74"/>
        <end position="130"/>
    </location>
</feature>
<accession>A0ABQ4SYK1</accession>
<dbReference type="EMBL" id="BPQR01000046">
    <property type="protein sequence ID" value="GJE07543.1"/>
    <property type="molecule type" value="Genomic_DNA"/>
</dbReference>
<evidence type="ECO:0000313" key="2">
    <source>
        <dbReference type="EMBL" id="GJE07543.1"/>
    </source>
</evidence>
<reference evidence="2" key="1">
    <citation type="journal article" date="2021" name="Front. Microbiol.">
        <title>Comprehensive Comparative Genomics and Phenotyping of Methylobacterium Species.</title>
        <authorList>
            <person name="Alessa O."/>
            <person name="Ogura Y."/>
            <person name="Fujitani Y."/>
            <person name="Takami H."/>
            <person name="Hayashi T."/>
            <person name="Sahin N."/>
            <person name="Tani A."/>
        </authorList>
    </citation>
    <scope>NUCLEOTIDE SEQUENCE</scope>
    <source>
        <strain evidence="2">LMG 23639</strain>
    </source>
</reference>